<evidence type="ECO:0008006" key="4">
    <source>
        <dbReference type="Google" id="ProtNLM"/>
    </source>
</evidence>
<dbReference type="RefSeq" id="WP_167301141.1">
    <property type="nucleotide sequence ID" value="NZ_CP170557.1"/>
</dbReference>
<keyword evidence="1" id="KW-0732">Signal</keyword>
<evidence type="ECO:0000313" key="3">
    <source>
        <dbReference type="Proteomes" id="UP000564677"/>
    </source>
</evidence>
<feature type="chain" id="PRO_5031105566" description="Lipoprotein" evidence="1">
    <location>
        <begin position="18"/>
        <end position="110"/>
    </location>
</feature>
<dbReference type="Proteomes" id="UP000564677">
    <property type="component" value="Unassembled WGS sequence"/>
</dbReference>
<feature type="signal peptide" evidence="1">
    <location>
        <begin position="1"/>
        <end position="17"/>
    </location>
</feature>
<accession>A0A7X5V2S8</accession>
<organism evidence="2 3">
    <name type="scientific">Sphingomonas leidyi</name>
    <dbReference type="NCBI Taxonomy" id="68569"/>
    <lineage>
        <taxon>Bacteria</taxon>
        <taxon>Pseudomonadati</taxon>
        <taxon>Pseudomonadota</taxon>
        <taxon>Alphaproteobacteria</taxon>
        <taxon>Sphingomonadales</taxon>
        <taxon>Sphingomonadaceae</taxon>
        <taxon>Sphingomonas</taxon>
    </lineage>
</organism>
<keyword evidence="3" id="KW-1185">Reference proteome</keyword>
<dbReference type="PROSITE" id="PS51257">
    <property type="entry name" value="PROKAR_LIPOPROTEIN"/>
    <property type="match status" value="1"/>
</dbReference>
<dbReference type="EMBL" id="JAASQV010000004">
    <property type="protein sequence ID" value="NIJ66845.1"/>
    <property type="molecule type" value="Genomic_DNA"/>
</dbReference>
<protein>
    <recommendedName>
        <fullName evidence="4">Lipoprotein</fullName>
    </recommendedName>
</protein>
<comment type="caution">
    <text evidence="2">The sequence shown here is derived from an EMBL/GenBank/DDBJ whole genome shotgun (WGS) entry which is preliminary data.</text>
</comment>
<proteinExistence type="predicted"/>
<evidence type="ECO:0000313" key="2">
    <source>
        <dbReference type="EMBL" id="NIJ66845.1"/>
    </source>
</evidence>
<sequence>MRFVLKSMVFAAGIAGAAALGGCVDDGYGYGGRVAVGYDAAWGDPYWGWYGDYYYPGTGYYVYDRARVRHPWNDVQRGYWENRRTNWRGNPHWRNNWHDFRGPGGGHRRR</sequence>
<dbReference type="AlphaFoldDB" id="A0A7X5V2S8"/>
<gene>
    <name evidence="2" type="ORF">FHR20_003821</name>
</gene>
<reference evidence="2 3" key="1">
    <citation type="submission" date="2020-03" db="EMBL/GenBank/DDBJ databases">
        <title>Genomic Encyclopedia of Type Strains, Phase IV (KMG-IV): sequencing the most valuable type-strain genomes for metagenomic binning, comparative biology and taxonomic classification.</title>
        <authorList>
            <person name="Goeker M."/>
        </authorList>
    </citation>
    <scope>NUCLEOTIDE SEQUENCE [LARGE SCALE GENOMIC DNA]</scope>
    <source>
        <strain evidence="2 3">DSM 4733</strain>
    </source>
</reference>
<evidence type="ECO:0000256" key="1">
    <source>
        <dbReference type="SAM" id="SignalP"/>
    </source>
</evidence>
<name>A0A7X5V2S8_9SPHN</name>